<reference evidence="2 3" key="1">
    <citation type="submission" date="2014-01" db="EMBL/GenBank/DDBJ databases">
        <title>Development of a Comparative Genomic Fingerprinting Assay for High Resolution Genotyping of Arcobacter butzleri.</title>
        <authorList>
            <person name="Webb A.L."/>
            <person name="Inglis G.D."/>
            <person name="Kruczkiewicz P."/>
            <person name="Selinger L.B."/>
            <person name="Taboada E.N."/>
        </authorList>
    </citation>
    <scope>NUCLEOTIDE SEQUENCE [LARGE SCALE GENOMIC DNA]</scope>
    <source>
        <strain evidence="2 3">L351</strain>
    </source>
</reference>
<sequence length="152" mass="17802">MNKKIIISIIIMIILCISYLIFEDYFKNGIKFLFEINCFLWIHTIAVIIVFFIHFVYKIETSSHLKILNNEVALFDTILNIGTFALIGSTALTLLKGIYLQHFFKIEYFRSFGELDLITIFAVCCALLWYTIVRIFGLFKEALYYQPQSIQS</sequence>
<comment type="caution">
    <text evidence="2">The sequence shown here is derived from an EMBL/GenBank/DDBJ whole genome shotgun (WGS) entry which is preliminary data.</text>
</comment>
<evidence type="ECO:0000256" key="1">
    <source>
        <dbReference type="SAM" id="Phobius"/>
    </source>
</evidence>
<keyword evidence="1" id="KW-0812">Transmembrane</keyword>
<organism evidence="2 3">
    <name type="scientific">Aliarcobacter butzleri L351</name>
    <dbReference type="NCBI Taxonomy" id="1447259"/>
    <lineage>
        <taxon>Bacteria</taxon>
        <taxon>Pseudomonadati</taxon>
        <taxon>Campylobacterota</taxon>
        <taxon>Epsilonproteobacteria</taxon>
        <taxon>Campylobacterales</taxon>
        <taxon>Arcobacteraceae</taxon>
        <taxon>Aliarcobacter</taxon>
    </lineage>
</organism>
<feature type="transmembrane region" description="Helical" evidence="1">
    <location>
        <begin position="6"/>
        <end position="26"/>
    </location>
</feature>
<dbReference type="EMBL" id="JAIS01000088">
    <property type="protein sequence ID" value="KLE00248.1"/>
    <property type="molecule type" value="Genomic_DNA"/>
</dbReference>
<accession>A0A837J426</accession>
<evidence type="ECO:0000313" key="2">
    <source>
        <dbReference type="EMBL" id="KLE00248.1"/>
    </source>
</evidence>
<protein>
    <submittedName>
        <fullName evidence="2">Uncharacterized protein</fullName>
    </submittedName>
</protein>
<keyword evidence="1" id="KW-1133">Transmembrane helix</keyword>
<feature type="transmembrane region" description="Helical" evidence="1">
    <location>
        <begin position="115"/>
        <end position="139"/>
    </location>
</feature>
<dbReference type="AlphaFoldDB" id="A0A837J426"/>
<evidence type="ECO:0000313" key="3">
    <source>
        <dbReference type="Proteomes" id="UP000035526"/>
    </source>
</evidence>
<name>A0A837J426_9BACT</name>
<dbReference type="Proteomes" id="UP000035526">
    <property type="component" value="Unassembled WGS sequence"/>
</dbReference>
<keyword evidence="1" id="KW-0472">Membrane</keyword>
<gene>
    <name evidence="2" type="ORF">AF76_08250</name>
</gene>
<feature type="transmembrane region" description="Helical" evidence="1">
    <location>
        <begin position="77"/>
        <end position="95"/>
    </location>
</feature>
<proteinExistence type="predicted"/>
<feature type="transmembrane region" description="Helical" evidence="1">
    <location>
        <begin position="38"/>
        <end position="57"/>
    </location>
</feature>
<dbReference type="RefSeq" id="WP_046991975.1">
    <property type="nucleotide sequence ID" value="NZ_JAIS01000088.1"/>
</dbReference>